<accession>A0ABU8SMP7</accession>
<keyword evidence="9" id="KW-1185">Reference proteome</keyword>
<evidence type="ECO:0000256" key="3">
    <source>
        <dbReference type="ARBA" id="ARBA00022989"/>
    </source>
</evidence>
<dbReference type="Gene3D" id="3.30.1490.480">
    <property type="entry name" value="Endolytic murein transglycosylase"/>
    <property type="match status" value="1"/>
</dbReference>
<keyword evidence="3 7" id="KW-1133">Transmembrane helix</keyword>
<keyword evidence="1 7" id="KW-1003">Cell membrane</keyword>
<keyword evidence="6 7" id="KW-0961">Cell wall biogenesis/degradation</keyword>
<dbReference type="PANTHER" id="PTHR30518">
    <property type="entry name" value="ENDOLYTIC MUREIN TRANSGLYCOSYLASE"/>
    <property type="match status" value="1"/>
</dbReference>
<evidence type="ECO:0000313" key="8">
    <source>
        <dbReference type="EMBL" id="MEJ6400527.1"/>
    </source>
</evidence>
<comment type="function">
    <text evidence="7">Functions as a peptidoglycan terminase that cleaves nascent peptidoglycan strands endolytically to terminate their elongation.</text>
</comment>
<evidence type="ECO:0000256" key="5">
    <source>
        <dbReference type="ARBA" id="ARBA00023239"/>
    </source>
</evidence>
<reference evidence="8 9" key="1">
    <citation type="submission" date="2023-10" db="EMBL/GenBank/DDBJ databases">
        <title>Nicoliella lavandulae sp. nov. isolated from Lavandula angustifolia flowers.</title>
        <authorList>
            <person name="Alcantara C."/>
            <person name="Zuniga M."/>
            <person name="Landete J.M."/>
            <person name="Monedero V."/>
        </authorList>
    </citation>
    <scope>NUCLEOTIDE SEQUENCE [LARGE SCALE GENOMIC DNA]</scope>
    <source>
        <strain evidence="8 9">Es01</strain>
    </source>
</reference>
<keyword evidence="5 7" id="KW-0456">Lyase</keyword>
<name>A0ABU8SMP7_9LACO</name>
<dbReference type="PANTHER" id="PTHR30518:SF2">
    <property type="entry name" value="ENDOLYTIC MUREIN TRANSGLYCOSYLASE"/>
    <property type="match status" value="1"/>
</dbReference>
<dbReference type="Proteomes" id="UP001370590">
    <property type="component" value="Unassembled WGS sequence"/>
</dbReference>
<feature type="transmembrane region" description="Helical" evidence="7">
    <location>
        <begin position="22"/>
        <end position="45"/>
    </location>
</feature>
<protein>
    <recommendedName>
        <fullName evidence="7">Endolytic murein transglycosylase</fullName>
        <ecNumber evidence="7">4.2.2.29</ecNumber>
    </recommendedName>
    <alternativeName>
        <fullName evidence="7">Peptidoglycan lytic transglycosylase</fullName>
    </alternativeName>
    <alternativeName>
        <fullName evidence="7">Peptidoglycan polymerization terminase</fullName>
    </alternativeName>
</protein>
<dbReference type="RefSeq" id="WP_339960332.1">
    <property type="nucleotide sequence ID" value="NZ_JAWMWH010000001.1"/>
</dbReference>
<comment type="similarity">
    <text evidence="7">Belongs to the transglycosylase MltG family.</text>
</comment>
<dbReference type="HAMAP" id="MF_02065">
    <property type="entry name" value="MltG"/>
    <property type="match status" value="1"/>
</dbReference>
<comment type="caution">
    <text evidence="8">The sequence shown here is derived from an EMBL/GenBank/DDBJ whole genome shotgun (WGS) entry which is preliminary data.</text>
</comment>
<dbReference type="NCBIfam" id="TIGR00247">
    <property type="entry name" value="endolytic transglycosylase MltG"/>
    <property type="match status" value="1"/>
</dbReference>
<keyword evidence="2 7" id="KW-0812">Transmembrane</keyword>
<dbReference type="Pfam" id="PF02618">
    <property type="entry name" value="YceG"/>
    <property type="match status" value="1"/>
</dbReference>
<evidence type="ECO:0000256" key="1">
    <source>
        <dbReference type="ARBA" id="ARBA00022475"/>
    </source>
</evidence>
<dbReference type="EC" id="4.2.2.29" evidence="7"/>
<organism evidence="8 9">
    <name type="scientific">Nicoliella lavandulae</name>
    <dbReference type="NCBI Taxonomy" id="3082954"/>
    <lineage>
        <taxon>Bacteria</taxon>
        <taxon>Bacillati</taxon>
        <taxon>Bacillota</taxon>
        <taxon>Bacilli</taxon>
        <taxon>Lactobacillales</taxon>
        <taxon>Lactobacillaceae</taxon>
        <taxon>Nicoliella</taxon>
    </lineage>
</organism>
<sequence>MSEHSSDSKPTSQVPTKFGRKIILWIVSILIILFCFIIFLGHNYIKTSLKPLNPSDQQTKEINIPMGASDKRIGSILQDSGIVKSGIVFDYYVKAHNITNFRSGYYEFAPSMSLDEIAKLLKKGGSPESLRALRGKVVVREGDDIDAIADMVAQRTNYTRNEFYQLVNDKQFVKQLAKRYPKLLGGVAKDSSARYLLEGYLYPATYSANGTSNLKQLVAQMVAKTDTELKPYYNEIKKRNLTVQQLLTVASLVEGENVNAKNGAIIAGVLYNKFNSGLPLNSTVAIAYASNNHSSKLTSKDYAVKSPYNLTLNLGFGPGPVNNPSLEFIQVALYPKDRSKGYLYYLNDMANKRVFYSQNKISSLKSIGTDTTKQND</sequence>
<dbReference type="InterPro" id="IPR003770">
    <property type="entry name" value="MLTG-like"/>
</dbReference>
<keyword evidence="4 7" id="KW-0472">Membrane</keyword>
<evidence type="ECO:0000256" key="4">
    <source>
        <dbReference type="ARBA" id="ARBA00023136"/>
    </source>
</evidence>
<evidence type="ECO:0000256" key="7">
    <source>
        <dbReference type="HAMAP-Rule" id="MF_02065"/>
    </source>
</evidence>
<evidence type="ECO:0000256" key="2">
    <source>
        <dbReference type="ARBA" id="ARBA00022692"/>
    </source>
</evidence>
<evidence type="ECO:0000313" key="9">
    <source>
        <dbReference type="Proteomes" id="UP001370590"/>
    </source>
</evidence>
<dbReference type="EMBL" id="JAWMWH010000001">
    <property type="protein sequence ID" value="MEJ6400527.1"/>
    <property type="molecule type" value="Genomic_DNA"/>
</dbReference>
<feature type="site" description="Important for catalytic activity" evidence="7">
    <location>
        <position position="256"/>
    </location>
</feature>
<comment type="subcellular location">
    <subcellularLocation>
        <location evidence="7">Cell membrane</location>
        <topology evidence="7">Single-pass membrane protein</topology>
    </subcellularLocation>
</comment>
<gene>
    <name evidence="7 8" type="primary">mltG</name>
    <name evidence="8" type="ORF">R4146_05065</name>
</gene>
<comment type="catalytic activity">
    <reaction evidence="7">
        <text>a peptidoglycan chain = a peptidoglycan chain with N-acetyl-1,6-anhydromuramyl-[peptide] at the reducing end + a peptidoglycan chain with N-acetylglucosamine at the non-reducing end.</text>
        <dbReference type="EC" id="4.2.2.29"/>
    </reaction>
</comment>
<evidence type="ECO:0000256" key="6">
    <source>
        <dbReference type="ARBA" id="ARBA00023316"/>
    </source>
</evidence>
<proteinExistence type="inferred from homology"/>